<comment type="caution">
    <text evidence="1">The sequence shown here is derived from an EMBL/GenBank/DDBJ whole genome shotgun (WGS) entry which is preliminary data.</text>
</comment>
<dbReference type="Proteomes" id="UP000054815">
    <property type="component" value="Unassembled WGS sequence"/>
</dbReference>
<evidence type="ECO:0000313" key="1">
    <source>
        <dbReference type="EMBL" id="KRX86678.1"/>
    </source>
</evidence>
<dbReference type="AlphaFoldDB" id="A0A0V0XFC2"/>
<dbReference type="EMBL" id="JYDU01000347">
    <property type="protein sequence ID" value="KRX86678.1"/>
    <property type="molecule type" value="Genomic_DNA"/>
</dbReference>
<gene>
    <name evidence="1" type="ORF">T4E_9096</name>
</gene>
<name>A0A0V0XFC2_TRIPS</name>
<organism evidence="1 2">
    <name type="scientific">Trichinella pseudospiralis</name>
    <name type="common">Parasitic roundworm</name>
    <dbReference type="NCBI Taxonomy" id="6337"/>
    <lineage>
        <taxon>Eukaryota</taxon>
        <taxon>Metazoa</taxon>
        <taxon>Ecdysozoa</taxon>
        <taxon>Nematoda</taxon>
        <taxon>Enoplea</taxon>
        <taxon>Dorylaimia</taxon>
        <taxon>Trichinellida</taxon>
        <taxon>Trichinellidae</taxon>
        <taxon>Trichinella</taxon>
    </lineage>
</organism>
<proteinExistence type="predicted"/>
<reference evidence="1 2" key="1">
    <citation type="submission" date="2015-01" db="EMBL/GenBank/DDBJ databases">
        <title>Evolution of Trichinella species and genotypes.</title>
        <authorList>
            <person name="Korhonen P.K."/>
            <person name="Edoardo P."/>
            <person name="Giuseppe L.R."/>
            <person name="Gasser R.B."/>
        </authorList>
    </citation>
    <scope>NUCLEOTIDE SEQUENCE [LARGE SCALE GENOMIC DNA]</scope>
    <source>
        <strain evidence="1">ISS141</strain>
    </source>
</reference>
<accession>A0A0V0XFC2</accession>
<evidence type="ECO:0000313" key="2">
    <source>
        <dbReference type="Proteomes" id="UP000054815"/>
    </source>
</evidence>
<sequence length="363" mass="40356">MEGSIESALALCAIKIQSASQEYNYRLNTQLLEQLNVIVNKGISDALILLARDMTPPLRRNACYYFKSVPAFSEFVSIRVDGDMITDGFYNFTAFTRQLRIDKALIVHVNQHKVGEEKVPTENGCVFGQRMDGIGMVYNGFYKSGQAFCFVCRRSSMKSSHKVRLLSAVPEFWDNFFPLEGVFPPSYFNSHSSYDLIRPSCYCITGVPCLLPFVEKGGSSAAAAWGIAVLEFKITPLGRTSDTLGINLPRPLSAGASSNGGSVSTRLSPLPDGHHWIVVDDLQDFRVALPKNDRQQYGVCCVRDLPRVTYSPILQGYPAALASWTPYPETAFRSQLWPCLLLHRFLNPHALKAFLLATFDEAG</sequence>
<protein>
    <submittedName>
        <fullName evidence="1">Uncharacterized protein</fullName>
    </submittedName>
</protein>